<feature type="non-terminal residue" evidence="1">
    <location>
        <position position="1"/>
    </location>
</feature>
<comment type="caution">
    <text evidence="1">The sequence shown here is derived from an EMBL/GenBank/DDBJ whole genome shotgun (WGS) entry which is preliminary data.</text>
</comment>
<organism evidence="1 2">
    <name type="scientific">Diploptera punctata</name>
    <name type="common">Pacific beetle cockroach</name>
    <dbReference type="NCBI Taxonomy" id="6984"/>
    <lineage>
        <taxon>Eukaryota</taxon>
        <taxon>Metazoa</taxon>
        <taxon>Ecdysozoa</taxon>
        <taxon>Arthropoda</taxon>
        <taxon>Hexapoda</taxon>
        <taxon>Insecta</taxon>
        <taxon>Pterygota</taxon>
        <taxon>Neoptera</taxon>
        <taxon>Polyneoptera</taxon>
        <taxon>Dictyoptera</taxon>
        <taxon>Blattodea</taxon>
        <taxon>Blaberoidea</taxon>
        <taxon>Blaberidae</taxon>
        <taxon>Diplopterinae</taxon>
        <taxon>Diploptera</taxon>
    </lineage>
</organism>
<protein>
    <submittedName>
        <fullName evidence="1">Uncharacterized protein</fullName>
    </submittedName>
</protein>
<dbReference type="Proteomes" id="UP001233999">
    <property type="component" value="Unassembled WGS sequence"/>
</dbReference>
<reference evidence="1" key="1">
    <citation type="journal article" date="2023" name="IScience">
        <title>Live-bearing cockroach genome reveals convergent evolutionary mechanisms linked to viviparity in insects and beyond.</title>
        <authorList>
            <person name="Fouks B."/>
            <person name="Harrison M.C."/>
            <person name="Mikhailova A.A."/>
            <person name="Marchal E."/>
            <person name="English S."/>
            <person name="Carruthers M."/>
            <person name="Jennings E.C."/>
            <person name="Chiamaka E.L."/>
            <person name="Frigard R.A."/>
            <person name="Pippel M."/>
            <person name="Attardo G.M."/>
            <person name="Benoit J.B."/>
            <person name="Bornberg-Bauer E."/>
            <person name="Tobe S.S."/>
        </authorList>
    </citation>
    <scope>NUCLEOTIDE SEQUENCE</scope>
    <source>
        <strain evidence="1">Stay&amp;Tobe</strain>
    </source>
</reference>
<name>A0AAD7ZY40_DIPPU</name>
<reference evidence="1" key="2">
    <citation type="submission" date="2023-05" db="EMBL/GenBank/DDBJ databases">
        <authorList>
            <person name="Fouks B."/>
        </authorList>
    </citation>
    <scope>NUCLEOTIDE SEQUENCE</scope>
    <source>
        <strain evidence="1">Stay&amp;Tobe</strain>
        <tissue evidence="1">Testes</tissue>
    </source>
</reference>
<gene>
    <name evidence="1" type="ORF">L9F63_018636</name>
</gene>
<keyword evidence="2" id="KW-1185">Reference proteome</keyword>
<proteinExistence type="predicted"/>
<dbReference type="AlphaFoldDB" id="A0AAD7ZY40"/>
<dbReference type="EMBL" id="JASPKZ010006047">
    <property type="protein sequence ID" value="KAJ9587933.1"/>
    <property type="molecule type" value="Genomic_DNA"/>
</dbReference>
<evidence type="ECO:0000313" key="1">
    <source>
        <dbReference type="EMBL" id="KAJ9587933.1"/>
    </source>
</evidence>
<evidence type="ECO:0000313" key="2">
    <source>
        <dbReference type="Proteomes" id="UP001233999"/>
    </source>
</evidence>
<sequence>YRYQAGRAFCCNAGWILNTARNTRSINTFGLDEIFRVRKRSTFLLPFDKKKSKFRQ</sequence>
<feature type="non-terminal residue" evidence="1">
    <location>
        <position position="56"/>
    </location>
</feature>
<accession>A0AAD7ZY40</accession>